<dbReference type="Gene3D" id="2.40.50.200">
    <property type="entry name" value="Bacterial OB-fold"/>
    <property type="match status" value="1"/>
</dbReference>
<keyword evidence="2" id="KW-0732">Signal</keyword>
<name>A0ABS1CMT6_9GAMM</name>
<gene>
    <name evidence="3" type="ORF">CKO31_21300</name>
</gene>
<feature type="signal peptide" evidence="2">
    <location>
        <begin position="1"/>
        <end position="19"/>
    </location>
</feature>
<comment type="caution">
    <text evidence="3">The sequence shown here is derived from an EMBL/GenBank/DDBJ whole genome shotgun (WGS) entry which is preliminary data.</text>
</comment>
<organism evidence="3 4">
    <name type="scientific">Thiohalocapsa halophila</name>
    <dbReference type="NCBI Taxonomy" id="69359"/>
    <lineage>
        <taxon>Bacteria</taxon>
        <taxon>Pseudomonadati</taxon>
        <taxon>Pseudomonadota</taxon>
        <taxon>Gammaproteobacteria</taxon>
        <taxon>Chromatiales</taxon>
        <taxon>Chromatiaceae</taxon>
        <taxon>Thiohalocapsa</taxon>
    </lineage>
</organism>
<dbReference type="Proteomes" id="UP000748752">
    <property type="component" value="Unassembled WGS sequence"/>
</dbReference>
<evidence type="ECO:0000256" key="1">
    <source>
        <dbReference type="SAM" id="MobiDB-lite"/>
    </source>
</evidence>
<evidence type="ECO:0000313" key="4">
    <source>
        <dbReference type="Proteomes" id="UP000748752"/>
    </source>
</evidence>
<dbReference type="SUPFAM" id="SSF101756">
    <property type="entry name" value="Hypothetical protein YgiW"/>
    <property type="match status" value="1"/>
</dbReference>
<feature type="chain" id="PRO_5046148487" description="NirD/YgiW/YdeI family stress tolerance protein" evidence="2">
    <location>
        <begin position="20"/>
        <end position="144"/>
    </location>
</feature>
<dbReference type="EMBL" id="NRRV01000074">
    <property type="protein sequence ID" value="MBK1633242.1"/>
    <property type="molecule type" value="Genomic_DNA"/>
</dbReference>
<evidence type="ECO:0000313" key="3">
    <source>
        <dbReference type="EMBL" id="MBK1633242.1"/>
    </source>
</evidence>
<accession>A0ABS1CMT6</accession>
<protein>
    <recommendedName>
        <fullName evidence="5">NirD/YgiW/YdeI family stress tolerance protein</fullName>
    </recommendedName>
</protein>
<sequence>MLLSAPASLSGLAAVPAAAETPAAHFLPIAAILDDPRPEQRVRISASLVQDLGDNEFLVEDATGRIIVEGGPAWYHRFGLPADELLIIDGEVEVEDGDPPEIDIHQVTREDGAVLRIRPATGPSPWSGRPAAAGTPLSEPPVWE</sequence>
<keyword evidence="4" id="KW-1185">Reference proteome</keyword>
<evidence type="ECO:0008006" key="5">
    <source>
        <dbReference type="Google" id="ProtNLM"/>
    </source>
</evidence>
<dbReference type="InterPro" id="IPR036700">
    <property type="entry name" value="BOBF_sf"/>
</dbReference>
<proteinExistence type="predicted"/>
<feature type="region of interest" description="Disordered" evidence="1">
    <location>
        <begin position="118"/>
        <end position="144"/>
    </location>
</feature>
<evidence type="ECO:0000256" key="2">
    <source>
        <dbReference type="SAM" id="SignalP"/>
    </source>
</evidence>
<reference evidence="3 4" key="1">
    <citation type="journal article" date="2020" name="Microorganisms">
        <title>Osmotic Adaptation and Compatible Solute Biosynthesis of Phototrophic Bacteria as Revealed from Genome Analyses.</title>
        <authorList>
            <person name="Imhoff J.F."/>
            <person name="Rahn T."/>
            <person name="Kunzel S."/>
            <person name="Keller A."/>
            <person name="Neulinger S.C."/>
        </authorList>
    </citation>
    <scope>NUCLEOTIDE SEQUENCE [LARGE SCALE GENOMIC DNA]</scope>
    <source>
        <strain evidence="3 4">DSM 6210</strain>
    </source>
</reference>